<gene>
    <name evidence="6" type="primary">lptC</name>
    <name evidence="6" type="ORF">E5167_00075</name>
</gene>
<evidence type="ECO:0000313" key="6">
    <source>
        <dbReference type="EMBL" id="TJY38232.1"/>
    </source>
</evidence>
<organism evidence="6 7">
    <name type="scientific">Pontimicrobium aquaticum</name>
    <dbReference type="NCBI Taxonomy" id="2565367"/>
    <lineage>
        <taxon>Bacteria</taxon>
        <taxon>Pseudomonadati</taxon>
        <taxon>Bacteroidota</taxon>
        <taxon>Flavobacteriia</taxon>
        <taxon>Flavobacteriales</taxon>
        <taxon>Flavobacteriaceae</taxon>
        <taxon>Pontimicrobium</taxon>
    </lineage>
</organism>
<protein>
    <submittedName>
        <fullName evidence="6">LPS export ABC transporter periplasmic protein LptC</fullName>
    </submittedName>
</protein>
<keyword evidence="5" id="KW-0472">Membrane</keyword>
<keyword evidence="7" id="KW-1185">Reference proteome</keyword>
<comment type="caution">
    <text evidence="6">The sequence shown here is derived from an EMBL/GenBank/DDBJ whole genome shotgun (WGS) entry which is preliminary data.</text>
</comment>
<dbReference type="GO" id="GO:0005886">
    <property type="term" value="C:plasma membrane"/>
    <property type="evidence" value="ECO:0007669"/>
    <property type="project" value="InterPro"/>
</dbReference>
<evidence type="ECO:0000256" key="2">
    <source>
        <dbReference type="ARBA" id="ARBA00022519"/>
    </source>
</evidence>
<evidence type="ECO:0000313" key="7">
    <source>
        <dbReference type="Proteomes" id="UP000307657"/>
    </source>
</evidence>
<dbReference type="GO" id="GO:0017089">
    <property type="term" value="F:glycolipid transfer activity"/>
    <property type="evidence" value="ECO:0007669"/>
    <property type="project" value="TreeGrafter"/>
</dbReference>
<dbReference type="NCBIfam" id="TIGR04409">
    <property type="entry name" value="LptC_YrbK"/>
    <property type="match status" value="1"/>
</dbReference>
<keyword evidence="2" id="KW-0997">Cell inner membrane</keyword>
<dbReference type="Proteomes" id="UP000307657">
    <property type="component" value="Unassembled WGS sequence"/>
</dbReference>
<dbReference type="AlphaFoldDB" id="A0A4U0F5V5"/>
<dbReference type="EMBL" id="SUPL01000001">
    <property type="protein sequence ID" value="TJY38232.1"/>
    <property type="molecule type" value="Genomic_DNA"/>
</dbReference>
<evidence type="ECO:0000256" key="1">
    <source>
        <dbReference type="ARBA" id="ARBA00022475"/>
    </source>
</evidence>
<name>A0A4U0F5V5_9FLAO</name>
<evidence type="ECO:0000256" key="5">
    <source>
        <dbReference type="ARBA" id="ARBA00023136"/>
    </source>
</evidence>
<reference evidence="6 7" key="1">
    <citation type="submission" date="2019-04" db="EMBL/GenBank/DDBJ databases">
        <title>Lacinutrix sp. nov., isolated from marine water.</title>
        <authorList>
            <person name="Kim W."/>
        </authorList>
    </citation>
    <scope>NUCLEOTIDE SEQUENCE [LARGE SCALE GENOMIC DNA]</scope>
    <source>
        <strain evidence="6 7">CAU 1491</strain>
    </source>
</reference>
<evidence type="ECO:0000256" key="4">
    <source>
        <dbReference type="ARBA" id="ARBA00022989"/>
    </source>
</evidence>
<dbReference type="GO" id="GO:0015221">
    <property type="term" value="F:lipopolysaccharide transmembrane transporter activity"/>
    <property type="evidence" value="ECO:0007669"/>
    <property type="project" value="InterPro"/>
</dbReference>
<dbReference type="PANTHER" id="PTHR37481">
    <property type="entry name" value="LIPOPOLYSACCHARIDE EXPORT SYSTEM PROTEIN LPTC"/>
    <property type="match status" value="1"/>
</dbReference>
<keyword evidence="4" id="KW-1133">Transmembrane helix</keyword>
<proteinExistence type="predicted"/>
<evidence type="ECO:0000256" key="3">
    <source>
        <dbReference type="ARBA" id="ARBA00022692"/>
    </source>
</evidence>
<sequence length="173" mass="19926">MVTALTVTMFFSCRDNFKDVQNIGLLSNKPITEADNINTKYTDSGKLKSHLVSPKMLDFSNREFSFVEFPQGIDFTIYDDKGNKSNVVANFAMIYNDTDLIDLQGNVILTTHTNDTLFTEQLFYDQKQEWMFTNKPVKFRQKDQIMNGTGFDSNKNFTNARVLEMSGVFYVDE</sequence>
<keyword evidence="1" id="KW-1003">Cell membrane</keyword>
<dbReference type="PANTHER" id="PTHR37481:SF1">
    <property type="entry name" value="LIPOPOLYSACCHARIDE EXPORT SYSTEM PROTEIN LPTC"/>
    <property type="match status" value="1"/>
</dbReference>
<dbReference type="InterPro" id="IPR052363">
    <property type="entry name" value="LPS_export_LptC"/>
</dbReference>
<dbReference type="InterPro" id="IPR010664">
    <property type="entry name" value="LipoPS_assembly_LptC-rel"/>
</dbReference>
<dbReference type="InterPro" id="IPR026265">
    <property type="entry name" value="LptC"/>
</dbReference>
<accession>A0A4U0F5V5</accession>
<dbReference type="Pfam" id="PF06835">
    <property type="entry name" value="LptC"/>
    <property type="match status" value="1"/>
</dbReference>
<dbReference type="GO" id="GO:0030288">
    <property type="term" value="C:outer membrane-bounded periplasmic space"/>
    <property type="evidence" value="ECO:0007669"/>
    <property type="project" value="TreeGrafter"/>
</dbReference>
<dbReference type="OrthoDB" id="1427074at2"/>
<dbReference type="Gene3D" id="2.60.450.10">
    <property type="entry name" value="Lipopolysaccharide (LPS) transport protein A like domain"/>
    <property type="match status" value="1"/>
</dbReference>
<keyword evidence="3" id="KW-0812">Transmembrane</keyword>